<feature type="domain" description="Glycosyl hydrolase family 67 C-terminal" evidence="12">
    <location>
        <begin position="473"/>
        <end position="695"/>
    </location>
</feature>
<accession>A0A7S9L1N9</accession>
<feature type="domain" description="Glycosyl hydrolase family 67 catalytic" evidence="13">
    <location>
        <begin position="154"/>
        <end position="472"/>
    </location>
</feature>
<keyword evidence="4 9" id="KW-0119">Carbohydrate metabolism</keyword>
<evidence type="ECO:0000313" key="15">
    <source>
        <dbReference type="Proteomes" id="UP000594759"/>
    </source>
</evidence>
<dbReference type="PANTHER" id="PTHR39207">
    <property type="entry name" value="ALPHA-GLUCURONIDASE A"/>
    <property type="match status" value="1"/>
</dbReference>
<dbReference type="InterPro" id="IPR011395">
    <property type="entry name" value="Glyco_hydro_67_aGlcAse"/>
</dbReference>
<dbReference type="PIRSF" id="PIRSF029900">
    <property type="entry name" value="Alpha-glucuronds"/>
    <property type="match status" value="1"/>
</dbReference>
<evidence type="ECO:0000313" key="14">
    <source>
        <dbReference type="EMBL" id="QPH40861.1"/>
    </source>
</evidence>
<organism evidence="14 15">
    <name type="scientific">Pedobacter endophyticus</name>
    <dbReference type="NCBI Taxonomy" id="2789740"/>
    <lineage>
        <taxon>Bacteria</taxon>
        <taxon>Pseudomonadati</taxon>
        <taxon>Bacteroidota</taxon>
        <taxon>Sphingobacteriia</taxon>
        <taxon>Sphingobacteriales</taxon>
        <taxon>Sphingobacteriaceae</taxon>
        <taxon>Pedobacter</taxon>
    </lineage>
</organism>
<dbReference type="GO" id="GO:0005576">
    <property type="term" value="C:extracellular region"/>
    <property type="evidence" value="ECO:0007669"/>
    <property type="project" value="InterPro"/>
</dbReference>
<feature type="domain" description="Alpha glucuronidase N-terminal" evidence="11">
    <location>
        <begin position="29"/>
        <end position="149"/>
    </location>
</feature>
<name>A0A7S9L1N9_9SPHI</name>
<keyword evidence="10" id="KW-0732">Signal</keyword>
<dbReference type="RefSeq" id="WP_196100315.1">
    <property type="nucleotide sequence ID" value="NZ_CP064939.1"/>
</dbReference>
<evidence type="ECO:0000256" key="4">
    <source>
        <dbReference type="ARBA" id="ARBA00023277"/>
    </source>
</evidence>
<dbReference type="AlphaFoldDB" id="A0A7S9L1N9"/>
<dbReference type="GO" id="GO:0045493">
    <property type="term" value="P:xylan catabolic process"/>
    <property type="evidence" value="ECO:0007669"/>
    <property type="project" value="UniProtKB-KW"/>
</dbReference>
<evidence type="ECO:0000256" key="6">
    <source>
        <dbReference type="ARBA" id="ARBA00023326"/>
    </source>
</evidence>
<reference evidence="14 15" key="1">
    <citation type="submission" date="2020-11" db="EMBL/GenBank/DDBJ databases">
        <title>Pedobacter endophytica, an endophytic bacteria isolated form Carex pumila.</title>
        <authorList>
            <person name="Peng Y."/>
            <person name="Jiang L."/>
            <person name="Lee J."/>
        </authorList>
    </citation>
    <scope>NUCLEOTIDE SEQUENCE [LARGE SCALE GENOMIC DNA]</scope>
    <source>
        <strain evidence="14 15">JBR3-12</strain>
    </source>
</reference>
<evidence type="ECO:0000256" key="1">
    <source>
        <dbReference type="ARBA" id="ARBA00008833"/>
    </source>
</evidence>
<feature type="active site" description="Proton acceptor" evidence="8">
    <location>
        <position position="384"/>
    </location>
</feature>
<keyword evidence="6 9" id="KW-0624">Polysaccharide degradation</keyword>
<gene>
    <name evidence="14" type="ORF">IZT61_06235</name>
</gene>
<evidence type="ECO:0000256" key="9">
    <source>
        <dbReference type="RuleBase" id="RU361198"/>
    </source>
</evidence>
<feature type="active site" description="Proton donor" evidence="8">
    <location>
        <position position="310"/>
    </location>
</feature>
<keyword evidence="2 7" id="KW-0858">Xylan degradation</keyword>
<dbReference type="Pfam" id="PF07488">
    <property type="entry name" value="Glyco_hydro_67M"/>
    <property type="match status" value="1"/>
</dbReference>
<keyword evidence="15" id="KW-1185">Reference proteome</keyword>
<dbReference type="InterPro" id="IPR037054">
    <property type="entry name" value="A-glucoronidase_C_sf"/>
</dbReference>
<evidence type="ECO:0000256" key="5">
    <source>
        <dbReference type="ARBA" id="ARBA00023295"/>
    </source>
</evidence>
<dbReference type="InterPro" id="IPR011099">
    <property type="entry name" value="Glyco_hydro_67_C"/>
</dbReference>
<evidence type="ECO:0000256" key="7">
    <source>
        <dbReference type="PIRNR" id="PIRNR029900"/>
    </source>
</evidence>
<dbReference type="KEGG" id="pex:IZT61_06235"/>
<feature type="chain" id="PRO_5032513491" description="Xylan alpha-1,2-glucuronidase" evidence="10">
    <location>
        <begin position="24"/>
        <end position="717"/>
    </location>
</feature>
<evidence type="ECO:0000259" key="13">
    <source>
        <dbReference type="Pfam" id="PF07488"/>
    </source>
</evidence>
<dbReference type="InterPro" id="IPR029018">
    <property type="entry name" value="Hex-like_dom2"/>
</dbReference>
<comment type="catalytic activity">
    <reaction evidence="9">
        <text>Hydrolysis of (1-&gt;2)-alpha-D-(4-O-methyl)glucuronosyl links in the main chain of hardwood xylans.</text>
        <dbReference type="EC" id="3.2.1.131"/>
    </reaction>
</comment>
<dbReference type="Gene3D" id="3.20.20.80">
    <property type="entry name" value="Glycosidases"/>
    <property type="match status" value="1"/>
</dbReference>
<evidence type="ECO:0000256" key="8">
    <source>
        <dbReference type="PIRSR" id="PIRSR029900-1"/>
    </source>
</evidence>
<sequence>MLKNFLRIACLLLLVLGSYWAKAEDGYKLWLRYNRITNKAVAAEYRSFLSAVYFPSTSPTATVAKQEIETASIGLLEARLRLASSVEQATLIVATPRTCPELGDLEQTKALSKLGKDGFMVFTAKLKGKQRLVVVANEDVGLLYGVFKLLTELQNGVHLKSIFISDYPKIENRILNHWDNLDGSVERGYAGNSIFKWEELPKRIDPRYIDYARANASIGINGTVLNNVNANSKILSTAYIAKVKALANVLRLYGIRVYLTAKFTAPMELGGLKTADPLNEDVKKWWKEKIAEIYQAIPDFGGFCVKANSEGQPGPQDYGRSHAQGANLLADLLKPHNGLLMWRAFVYNNKASDDRVVEAYNEFKPLDGQFSSNVLLQVKNGPIDFQPREPFNPLFGAMPNTQLMLEVQITQEYLGFDKHLVYLAPLFEECLQADTYAWGKGATISKVISKKISAGQQTAIAGVANVGNIKNWTGHPFGQANWFAFGRLAWNPDLTSADIAKEWLGLTFSNDPKFINTALDMMMNSREAAVDYMTPLGLTMLMDVSHYRPAPWRRDKPAPVLSAESFHRADRLGIGYDRSSAGSKATAQYQTPLKEIFDDPKSCPEKYLLWFHHVSWDFKLKSGLPVWDGLCRHYYQGVEQVAKMADQWNQLGPFVDAEQFKKVQSLLTTQHEEATLWRDANVLYFQSLSNRPIPAVLTPPGRSLDEVKALLKTQGSR</sequence>
<dbReference type="Proteomes" id="UP000594759">
    <property type="component" value="Chromosome"/>
</dbReference>
<keyword evidence="5 7" id="KW-0326">Glycosidase</keyword>
<dbReference type="InterPro" id="IPR011100">
    <property type="entry name" value="Glyco_hydro_67_cat"/>
</dbReference>
<dbReference type="EC" id="3.2.1.131" evidence="9"/>
<comment type="subunit">
    <text evidence="9">Homodimer.</text>
</comment>
<proteinExistence type="inferred from homology"/>
<dbReference type="GO" id="GO:0033939">
    <property type="term" value="F:xylan alpha-1,2-glucuronosidase activity"/>
    <property type="evidence" value="ECO:0007669"/>
    <property type="project" value="UniProtKB-EC"/>
</dbReference>
<dbReference type="InterPro" id="IPR005154">
    <property type="entry name" value="Glyco_hydro_67_aGlcAse_N"/>
</dbReference>
<dbReference type="Pfam" id="PF03648">
    <property type="entry name" value="Glyco_hydro_67N"/>
    <property type="match status" value="1"/>
</dbReference>
<evidence type="ECO:0000259" key="11">
    <source>
        <dbReference type="Pfam" id="PF03648"/>
    </source>
</evidence>
<dbReference type="InterPro" id="IPR017853">
    <property type="entry name" value="GH"/>
</dbReference>
<dbReference type="Gene3D" id="3.30.379.10">
    <property type="entry name" value="Chitobiase/beta-hexosaminidase domain 2-like"/>
    <property type="match status" value="1"/>
</dbReference>
<dbReference type="Gene3D" id="3.90.1330.10">
    <property type="entry name" value="Alpha-glucuronidase, C-terminal domain"/>
    <property type="match status" value="1"/>
</dbReference>
<evidence type="ECO:0000256" key="10">
    <source>
        <dbReference type="SAM" id="SignalP"/>
    </source>
</evidence>
<keyword evidence="3 7" id="KW-0378">Hydrolase</keyword>
<dbReference type="SUPFAM" id="SSF55545">
    <property type="entry name" value="beta-N-acetylhexosaminidase-like domain"/>
    <property type="match status" value="1"/>
</dbReference>
<dbReference type="EMBL" id="CP064939">
    <property type="protein sequence ID" value="QPH40861.1"/>
    <property type="molecule type" value="Genomic_DNA"/>
</dbReference>
<dbReference type="SUPFAM" id="SSF51445">
    <property type="entry name" value="(Trans)glycosidases"/>
    <property type="match status" value="1"/>
</dbReference>
<protein>
    <recommendedName>
        <fullName evidence="9">Xylan alpha-1,2-glucuronidase</fullName>
        <ecNumber evidence="9">3.2.1.131</ecNumber>
    </recommendedName>
</protein>
<feature type="active site" description="Proton acceptor" evidence="8">
    <location>
        <position position="412"/>
    </location>
</feature>
<evidence type="ECO:0000259" key="12">
    <source>
        <dbReference type="Pfam" id="PF07477"/>
    </source>
</evidence>
<evidence type="ECO:0000256" key="3">
    <source>
        <dbReference type="ARBA" id="ARBA00022801"/>
    </source>
</evidence>
<comment type="similarity">
    <text evidence="1 7 9">Belongs to the glycosyl hydrolase 67 family.</text>
</comment>
<dbReference type="PANTHER" id="PTHR39207:SF1">
    <property type="entry name" value="ALPHA-GLUCURONIDASE A"/>
    <property type="match status" value="1"/>
</dbReference>
<dbReference type="Pfam" id="PF07477">
    <property type="entry name" value="Glyco_hydro_67C"/>
    <property type="match status" value="1"/>
</dbReference>
<evidence type="ECO:0000256" key="2">
    <source>
        <dbReference type="ARBA" id="ARBA00022651"/>
    </source>
</evidence>
<feature type="signal peptide" evidence="10">
    <location>
        <begin position="1"/>
        <end position="23"/>
    </location>
</feature>
<dbReference type="GO" id="GO:0046559">
    <property type="term" value="F:alpha-glucuronidase activity"/>
    <property type="evidence" value="ECO:0007669"/>
    <property type="project" value="InterPro"/>
</dbReference>